<reference evidence="2" key="1">
    <citation type="submission" date="2022-10" db="EMBL/GenBank/DDBJ databases">
        <title>Chitinophaga sp. nov., isolated from soil.</title>
        <authorList>
            <person name="Jeon C.O."/>
        </authorList>
    </citation>
    <scope>NUCLEOTIDE SEQUENCE</scope>
    <source>
        <strain evidence="2">R8</strain>
    </source>
</reference>
<feature type="chain" id="PRO_5046250747" evidence="1">
    <location>
        <begin position="21"/>
        <end position="304"/>
    </location>
</feature>
<sequence length="304" mass="33430">MKRIIIAGCALLLAAGTSHAQELGHTTTQVDPLPSQYFQNQYLGNPAFAGVDSGLHLNGSYRRQLENAPGVPVTMAFTGDYYVGRRVGAGVNVMLDKAGLLSRSRVTLTYAYHLPLTASGEQKLHFGVSAGFRYDRLDTKAVNADPNDPSLGLFNRRDNYFDGDFGVAYTDAHWNVQAALPNIAGYLKEENRQIANSATFYAAASYKFNLADDATSIEPKVAYRGVRHYDNLFDLGANVTFLKNALNVFGLYHTSKNFTAGAGFNVKETVNLQLMYTSQTAGLRNYLDSNFTLGITINLFRDLY</sequence>
<accession>A0ABY6J5B3</accession>
<evidence type="ECO:0000313" key="3">
    <source>
        <dbReference type="Proteomes" id="UP001162741"/>
    </source>
</evidence>
<proteinExistence type="predicted"/>
<keyword evidence="1" id="KW-0732">Signal</keyword>
<feature type="signal peptide" evidence="1">
    <location>
        <begin position="1"/>
        <end position="20"/>
    </location>
</feature>
<dbReference type="NCBIfam" id="TIGR03519">
    <property type="entry name" value="T9SS_PorP_fam"/>
    <property type="match status" value="1"/>
</dbReference>
<name>A0ABY6J5B3_9BACT</name>
<keyword evidence="3" id="KW-1185">Reference proteome</keyword>
<dbReference type="Pfam" id="PF11751">
    <property type="entry name" value="PorP_SprF"/>
    <property type="match status" value="1"/>
</dbReference>
<organism evidence="2 3">
    <name type="scientific">Chitinophaga horti</name>
    <dbReference type="NCBI Taxonomy" id="2920382"/>
    <lineage>
        <taxon>Bacteria</taxon>
        <taxon>Pseudomonadati</taxon>
        <taxon>Bacteroidota</taxon>
        <taxon>Chitinophagia</taxon>
        <taxon>Chitinophagales</taxon>
        <taxon>Chitinophagaceae</taxon>
        <taxon>Chitinophaga</taxon>
    </lineage>
</organism>
<dbReference type="InterPro" id="IPR019861">
    <property type="entry name" value="PorP/SprF_Bacteroidetes"/>
</dbReference>
<dbReference type="EMBL" id="CP107006">
    <property type="protein sequence ID" value="UYQ94866.1"/>
    <property type="molecule type" value="Genomic_DNA"/>
</dbReference>
<dbReference type="RefSeq" id="WP_264282689.1">
    <property type="nucleotide sequence ID" value="NZ_CP107006.1"/>
</dbReference>
<evidence type="ECO:0000256" key="1">
    <source>
        <dbReference type="SAM" id="SignalP"/>
    </source>
</evidence>
<dbReference type="Proteomes" id="UP001162741">
    <property type="component" value="Chromosome"/>
</dbReference>
<evidence type="ECO:0000313" key="2">
    <source>
        <dbReference type="EMBL" id="UYQ94866.1"/>
    </source>
</evidence>
<protein>
    <submittedName>
        <fullName evidence="2">PorP/SprF family type IX secretion system membrane protein</fullName>
    </submittedName>
</protein>
<gene>
    <name evidence="2" type="ORF">MKQ68_07140</name>
</gene>